<comment type="subcellular location">
    <subcellularLocation>
        <location evidence="1">Membrane</location>
        <topology evidence="1">Multi-pass membrane protein</topology>
    </subcellularLocation>
</comment>
<feature type="transmembrane region" description="Helical" evidence="7">
    <location>
        <begin position="317"/>
        <end position="337"/>
    </location>
</feature>
<proteinExistence type="predicted"/>
<dbReference type="AlphaFoldDB" id="A0A9P7B1N7"/>
<comment type="caution">
    <text evidence="8">The sequence shown here is derived from an EMBL/GenBank/DDBJ whole genome shotgun (WGS) entry which is preliminary data.</text>
</comment>
<keyword evidence="2" id="KW-0813">Transport</keyword>
<feature type="transmembrane region" description="Helical" evidence="7">
    <location>
        <begin position="45"/>
        <end position="62"/>
    </location>
</feature>
<feature type="transmembrane region" description="Helical" evidence="7">
    <location>
        <begin position="439"/>
        <end position="461"/>
    </location>
</feature>
<feature type="compositionally biased region" description="Polar residues" evidence="6">
    <location>
        <begin position="511"/>
        <end position="521"/>
    </location>
</feature>
<evidence type="ECO:0000256" key="5">
    <source>
        <dbReference type="ARBA" id="ARBA00023136"/>
    </source>
</evidence>
<keyword evidence="5 7" id="KW-0472">Membrane</keyword>
<feature type="transmembrane region" description="Helical" evidence="7">
    <location>
        <begin position="130"/>
        <end position="148"/>
    </location>
</feature>
<accession>A0A9P7B1N7</accession>
<organism evidence="8 9">
    <name type="scientific">Rhodotorula mucilaginosa</name>
    <name type="common">Yeast</name>
    <name type="synonym">Rhodotorula rubra</name>
    <dbReference type="NCBI Taxonomy" id="5537"/>
    <lineage>
        <taxon>Eukaryota</taxon>
        <taxon>Fungi</taxon>
        <taxon>Dikarya</taxon>
        <taxon>Basidiomycota</taxon>
        <taxon>Pucciniomycotina</taxon>
        <taxon>Microbotryomycetes</taxon>
        <taxon>Sporidiobolales</taxon>
        <taxon>Sporidiobolaceae</taxon>
        <taxon>Rhodotorula</taxon>
    </lineage>
</organism>
<keyword evidence="4 7" id="KW-1133">Transmembrane helix</keyword>
<evidence type="ECO:0008006" key="10">
    <source>
        <dbReference type="Google" id="ProtNLM"/>
    </source>
</evidence>
<reference evidence="8 9" key="1">
    <citation type="submission" date="2020-11" db="EMBL/GenBank/DDBJ databases">
        <title>Kefir isolates.</title>
        <authorList>
            <person name="Marcisauskas S."/>
            <person name="Kim Y."/>
            <person name="Blasche S."/>
        </authorList>
    </citation>
    <scope>NUCLEOTIDE SEQUENCE [LARGE SCALE GENOMIC DNA]</scope>
    <source>
        <strain evidence="8 9">KR</strain>
    </source>
</reference>
<feature type="transmembrane region" description="Helical" evidence="7">
    <location>
        <begin position="281"/>
        <end position="305"/>
    </location>
</feature>
<evidence type="ECO:0000256" key="6">
    <source>
        <dbReference type="SAM" id="MobiDB-lite"/>
    </source>
</evidence>
<evidence type="ECO:0000256" key="1">
    <source>
        <dbReference type="ARBA" id="ARBA00004141"/>
    </source>
</evidence>
<evidence type="ECO:0000256" key="4">
    <source>
        <dbReference type="ARBA" id="ARBA00022989"/>
    </source>
</evidence>
<dbReference type="Pfam" id="PF07690">
    <property type="entry name" value="MFS_1"/>
    <property type="match status" value="1"/>
</dbReference>
<evidence type="ECO:0000313" key="9">
    <source>
        <dbReference type="Proteomes" id="UP000777482"/>
    </source>
</evidence>
<evidence type="ECO:0000256" key="3">
    <source>
        <dbReference type="ARBA" id="ARBA00022692"/>
    </source>
</evidence>
<feature type="region of interest" description="Disordered" evidence="6">
    <location>
        <begin position="478"/>
        <end position="521"/>
    </location>
</feature>
<dbReference type="GO" id="GO:0022857">
    <property type="term" value="F:transmembrane transporter activity"/>
    <property type="evidence" value="ECO:0007669"/>
    <property type="project" value="InterPro"/>
</dbReference>
<dbReference type="PANTHER" id="PTHR43791:SF55">
    <property type="entry name" value="TRANSPORTER, PUTATIVE (AFU_ORTHOLOGUE AFUA_6G01820)-RELATED"/>
    <property type="match status" value="1"/>
</dbReference>
<sequence length="521" mass="57145">MSTESQVRPKWVAPEAELGTATPNALGPDAALTDAAEERRLVRKVDWILLPVLLSVVGLQYYDKAVLGSAAIFGILKDLHLTTTHTDPTTGKAVVSTLRYSTASSAFYWGYIVAVLPFALLLQRVPISKTLSACIFLWGVVVILTVVIESYQGLVVQRVFLGLLESSVSPGFVMITTQWYKREEQAARLGICGLVNYGLGSAHGSLAPWKRMYLFAGAWTILWSLVVLYMIPDSPRTASRWFTPAERRLLVARTQSNRTGRTELSSFDWAQAKEAALDIKIWLFLVMAAGIYVCNGAVTAFATQIIKSFGYTSLETIALSIPAGVFTAVFIYFFCWLSTKWENSLTYLLPISCFPVIIGAAIIQGASWTHRGVPLFGNYLLATFGSPYVLLLALSTANVAGSTKKAISSGAIFVGYCVGNIIGPYTVNVSEKNIKFRGTWIALYCSLGIVCVCSLLLRYLLQRENSKRAHIPIEPLRPVAAHTPDTGSVNDEKEGISSSPAETAKEEDLTDWQNKSFRYTL</sequence>
<protein>
    <recommendedName>
        <fullName evidence="10">Allantoate permease</fullName>
    </recommendedName>
</protein>
<keyword evidence="9" id="KW-1185">Reference proteome</keyword>
<dbReference type="PANTHER" id="PTHR43791">
    <property type="entry name" value="PERMEASE-RELATED"/>
    <property type="match status" value="1"/>
</dbReference>
<keyword evidence="3 7" id="KW-0812">Transmembrane</keyword>
<dbReference type="GO" id="GO:0016020">
    <property type="term" value="C:membrane"/>
    <property type="evidence" value="ECO:0007669"/>
    <property type="project" value="UniProtKB-SubCell"/>
</dbReference>
<feature type="transmembrane region" description="Helical" evidence="7">
    <location>
        <begin position="406"/>
        <end position="427"/>
    </location>
</feature>
<feature type="transmembrane region" description="Helical" evidence="7">
    <location>
        <begin position="212"/>
        <end position="231"/>
    </location>
</feature>
<evidence type="ECO:0000256" key="2">
    <source>
        <dbReference type="ARBA" id="ARBA00022448"/>
    </source>
</evidence>
<feature type="transmembrane region" description="Helical" evidence="7">
    <location>
        <begin position="106"/>
        <end position="123"/>
    </location>
</feature>
<dbReference type="Gene3D" id="1.20.1250.20">
    <property type="entry name" value="MFS general substrate transporter like domains"/>
    <property type="match status" value="2"/>
</dbReference>
<feature type="transmembrane region" description="Helical" evidence="7">
    <location>
        <begin position="375"/>
        <end position="394"/>
    </location>
</feature>
<name>A0A9P7B1N7_RHOMI</name>
<evidence type="ECO:0000313" key="8">
    <source>
        <dbReference type="EMBL" id="KAG0653545.1"/>
    </source>
</evidence>
<feature type="transmembrane region" description="Helical" evidence="7">
    <location>
        <begin position="344"/>
        <end position="363"/>
    </location>
</feature>
<dbReference type="OrthoDB" id="6730379at2759"/>
<dbReference type="EMBL" id="PUHQ01000194">
    <property type="protein sequence ID" value="KAG0653545.1"/>
    <property type="molecule type" value="Genomic_DNA"/>
</dbReference>
<dbReference type="Proteomes" id="UP000777482">
    <property type="component" value="Unassembled WGS sequence"/>
</dbReference>
<gene>
    <name evidence="8" type="ORF">C6P46_002494</name>
</gene>
<evidence type="ECO:0000256" key="7">
    <source>
        <dbReference type="SAM" id="Phobius"/>
    </source>
</evidence>
<dbReference type="InterPro" id="IPR036259">
    <property type="entry name" value="MFS_trans_sf"/>
</dbReference>
<dbReference type="InterPro" id="IPR011701">
    <property type="entry name" value="MFS"/>
</dbReference>
<dbReference type="SUPFAM" id="SSF103473">
    <property type="entry name" value="MFS general substrate transporter"/>
    <property type="match status" value="1"/>
</dbReference>